<evidence type="ECO:0000313" key="1">
    <source>
        <dbReference type="EMBL" id="JAD56369.1"/>
    </source>
</evidence>
<reference evidence="1" key="1">
    <citation type="submission" date="2014-09" db="EMBL/GenBank/DDBJ databases">
        <authorList>
            <person name="Magalhaes I.L.F."/>
            <person name="Oliveira U."/>
            <person name="Santos F.R."/>
            <person name="Vidigal T.H.D.A."/>
            <person name="Brescovit A.D."/>
            <person name="Santos A.J."/>
        </authorList>
    </citation>
    <scope>NUCLEOTIDE SEQUENCE</scope>
    <source>
        <tissue evidence="1">Shoot tissue taken approximately 20 cm above the soil surface</tissue>
    </source>
</reference>
<organism evidence="1">
    <name type="scientific">Arundo donax</name>
    <name type="common">Giant reed</name>
    <name type="synonym">Donax arundinaceus</name>
    <dbReference type="NCBI Taxonomy" id="35708"/>
    <lineage>
        <taxon>Eukaryota</taxon>
        <taxon>Viridiplantae</taxon>
        <taxon>Streptophyta</taxon>
        <taxon>Embryophyta</taxon>
        <taxon>Tracheophyta</taxon>
        <taxon>Spermatophyta</taxon>
        <taxon>Magnoliopsida</taxon>
        <taxon>Liliopsida</taxon>
        <taxon>Poales</taxon>
        <taxon>Poaceae</taxon>
        <taxon>PACMAD clade</taxon>
        <taxon>Arundinoideae</taxon>
        <taxon>Arundineae</taxon>
        <taxon>Arundo</taxon>
    </lineage>
</organism>
<name>A0A0A9AX91_ARUDO</name>
<sequence length="55" mass="6462">MHVIKEIYLKVMRNDKPVDELASMSEYVRLNRNSSSQSHEHIFCCSAPVYSRQFS</sequence>
<dbReference type="EMBL" id="GBRH01241526">
    <property type="protein sequence ID" value="JAD56369.1"/>
    <property type="molecule type" value="Transcribed_RNA"/>
</dbReference>
<dbReference type="AlphaFoldDB" id="A0A0A9AX91"/>
<protein>
    <submittedName>
        <fullName evidence="1">Uncharacterized protein</fullName>
    </submittedName>
</protein>
<accession>A0A0A9AX91</accession>
<reference evidence="1" key="2">
    <citation type="journal article" date="2015" name="Data Brief">
        <title>Shoot transcriptome of the giant reed, Arundo donax.</title>
        <authorList>
            <person name="Barrero R.A."/>
            <person name="Guerrero F.D."/>
            <person name="Moolhuijzen P."/>
            <person name="Goolsby J.A."/>
            <person name="Tidwell J."/>
            <person name="Bellgard S.E."/>
            <person name="Bellgard M.I."/>
        </authorList>
    </citation>
    <scope>NUCLEOTIDE SEQUENCE</scope>
    <source>
        <tissue evidence="1">Shoot tissue taken approximately 20 cm above the soil surface</tissue>
    </source>
</reference>
<proteinExistence type="predicted"/>